<keyword evidence="5" id="KW-0965">Cell junction</keyword>
<dbReference type="SMART" id="SM00185">
    <property type="entry name" value="ARM"/>
    <property type="match status" value="2"/>
</dbReference>
<evidence type="ECO:0000256" key="7">
    <source>
        <dbReference type="SAM" id="MobiDB-lite"/>
    </source>
</evidence>
<evidence type="ECO:0000256" key="6">
    <source>
        <dbReference type="PROSITE-ProRule" id="PRU00259"/>
    </source>
</evidence>
<dbReference type="GO" id="GO:0005912">
    <property type="term" value="C:adherens junction"/>
    <property type="evidence" value="ECO:0007669"/>
    <property type="project" value="TreeGrafter"/>
</dbReference>
<evidence type="ECO:0000256" key="2">
    <source>
        <dbReference type="ARBA" id="ARBA00005462"/>
    </source>
</evidence>
<feature type="region of interest" description="Disordered" evidence="7">
    <location>
        <begin position="1"/>
        <end position="33"/>
    </location>
</feature>
<dbReference type="Pfam" id="PF00514">
    <property type="entry name" value="Arm"/>
    <property type="match status" value="1"/>
</dbReference>
<dbReference type="InterPro" id="IPR016024">
    <property type="entry name" value="ARM-type_fold"/>
</dbReference>
<dbReference type="PROSITE" id="PS50176">
    <property type="entry name" value="ARM_REPEAT"/>
    <property type="match status" value="1"/>
</dbReference>
<keyword evidence="9" id="KW-1185">Reference proteome</keyword>
<dbReference type="GO" id="GO:0098609">
    <property type="term" value="P:cell-cell adhesion"/>
    <property type="evidence" value="ECO:0007669"/>
    <property type="project" value="InterPro"/>
</dbReference>
<dbReference type="PANTHER" id="PTHR10372">
    <property type="entry name" value="PLAKOPHILLIN-RELATED"/>
    <property type="match status" value="1"/>
</dbReference>
<organism evidence="8 9">
    <name type="scientific">Operophtera brumata</name>
    <name type="common">Winter moth</name>
    <name type="synonym">Phalaena brumata</name>
    <dbReference type="NCBI Taxonomy" id="104452"/>
    <lineage>
        <taxon>Eukaryota</taxon>
        <taxon>Metazoa</taxon>
        <taxon>Ecdysozoa</taxon>
        <taxon>Arthropoda</taxon>
        <taxon>Hexapoda</taxon>
        <taxon>Insecta</taxon>
        <taxon>Pterygota</taxon>
        <taxon>Neoptera</taxon>
        <taxon>Endopterygota</taxon>
        <taxon>Lepidoptera</taxon>
        <taxon>Glossata</taxon>
        <taxon>Ditrysia</taxon>
        <taxon>Geometroidea</taxon>
        <taxon>Geometridae</taxon>
        <taxon>Larentiinae</taxon>
        <taxon>Operophtera</taxon>
    </lineage>
</organism>
<reference evidence="8 9" key="1">
    <citation type="journal article" date="2015" name="Genome Biol. Evol.">
        <title>The genome of winter moth (Operophtera brumata) provides a genomic perspective on sexual dimorphism and phenology.</title>
        <authorList>
            <person name="Derks M.F."/>
            <person name="Smit S."/>
            <person name="Salis L."/>
            <person name="Schijlen E."/>
            <person name="Bossers A."/>
            <person name="Mateman C."/>
            <person name="Pijl A.S."/>
            <person name="de Ridder D."/>
            <person name="Groenen M.A."/>
            <person name="Visser M.E."/>
            <person name="Megens H.J."/>
        </authorList>
    </citation>
    <scope>NUCLEOTIDE SEQUENCE [LARGE SCALE GENOMIC DNA]</scope>
    <source>
        <strain evidence="8">WM2013NL</strain>
        <tissue evidence="8">Head and thorax</tissue>
    </source>
</reference>
<dbReference type="Proteomes" id="UP000037510">
    <property type="component" value="Unassembled WGS sequence"/>
</dbReference>
<evidence type="ECO:0000256" key="5">
    <source>
        <dbReference type="ARBA" id="ARBA00022949"/>
    </source>
</evidence>
<sequence length="336" mass="35887">MVTWSSNGPVEGAYGPQHSPVSRSDASTEDAELSAALAHQHHLAMQVMDSVSVTGAGTYGQAGGAGHYGTYGHYGTATYQAQPTYMDSQNGLSLGSAGGQSMYGDEEELQKQMANMALVHGGVGREDGGGLQWRDPNLPEVIGFLNSPSDVVKANAAAYLQHLTYMDDPNKQKTRSLALSPIPSQYGLTKVMGFLNPPSVKANAAVSLKHPIYMDDSNKQKTQATQGGIPPLVRLVSHENPEVCRNACGALRNLSYGRQNDENKRAIRDAGGIPALMALLCRATDMENMSSCEDLKQSIIDDAAQVIVNKVIIPHSGWHPTNPGDTYWSTGETITT</sequence>
<gene>
    <name evidence="8" type="ORF">OBRU01_17870</name>
</gene>
<dbReference type="Gene3D" id="1.25.10.10">
    <property type="entry name" value="Leucine-rich Repeat Variant"/>
    <property type="match status" value="2"/>
</dbReference>
<evidence type="ECO:0000256" key="1">
    <source>
        <dbReference type="ARBA" id="ARBA00004282"/>
    </source>
</evidence>
<dbReference type="EMBL" id="JTDY01005951">
    <property type="protein sequence ID" value="KOB66439.1"/>
    <property type="molecule type" value="Genomic_DNA"/>
</dbReference>
<evidence type="ECO:0000313" key="8">
    <source>
        <dbReference type="EMBL" id="KOB66439.1"/>
    </source>
</evidence>
<dbReference type="InterPro" id="IPR011989">
    <property type="entry name" value="ARM-like"/>
</dbReference>
<dbReference type="PANTHER" id="PTHR10372:SF27">
    <property type="entry name" value="ADHERENS JUNCTION PROTEIN P120"/>
    <property type="match status" value="1"/>
</dbReference>
<dbReference type="InterPro" id="IPR000225">
    <property type="entry name" value="Armadillo"/>
</dbReference>
<name>A0A0L7KTR7_OPEBR</name>
<comment type="subcellular location">
    <subcellularLocation>
        <location evidence="1">Cell junction</location>
    </subcellularLocation>
</comment>
<accession>A0A0L7KTR7</accession>
<protein>
    <submittedName>
        <fullName evidence="8">Putative neural adherens junction protein plakophilin</fullName>
    </submittedName>
</protein>
<dbReference type="STRING" id="104452.A0A0L7KTR7"/>
<keyword evidence="4" id="KW-0130">Cell adhesion</keyword>
<dbReference type="GO" id="GO:0005634">
    <property type="term" value="C:nucleus"/>
    <property type="evidence" value="ECO:0007669"/>
    <property type="project" value="TreeGrafter"/>
</dbReference>
<feature type="repeat" description="ARM" evidence="6">
    <location>
        <begin position="227"/>
        <end position="272"/>
    </location>
</feature>
<dbReference type="GO" id="GO:0005737">
    <property type="term" value="C:cytoplasm"/>
    <property type="evidence" value="ECO:0007669"/>
    <property type="project" value="TreeGrafter"/>
</dbReference>
<evidence type="ECO:0000313" key="9">
    <source>
        <dbReference type="Proteomes" id="UP000037510"/>
    </source>
</evidence>
<dbReference type="AlphaFoldDB" id="A0A0L7KTR7"/>
<dbReference type="InterPro" id="IPR028435">
    <property type="entry name" value="Plakophilin/d_Catenin"/>
</dbReference>
<evidence type="ECO:0000256" key="4">
    <source>
        <dbReference type="ARBA" id="ARBA00022889"/>
    </source>
</evidence>
<comment type="similarity">
    <text evidence="2">Belongs to the beta-catenin family.</text>
</comment>
<dbReference type="SUPFAM" id="SSF48371">
    <property type="entry name" value="ARM repeat"/>
    <property type="match status" value="1"/>
</dbReference>
<dbReference type="GO" id="GO:0005886">
    <property type="term" value="C:plasma membrane"/>
    <property type="evidence" value="ECO:0007669"/>
    <property type="project" value="TreeGrafter"/>
</dbReference>
<evidence type="ECO:0000256" key="3">
    <source>
        <dbReference type="ARBA" id="ARBA00022737"/>
    </source>
</evidence>
<proteinExistence type="inferred from homology"/>
<comment type="caution">
    <text evidence="8">The sequence shown here is derived from an EMBL/GenBank/DDBJ whole genome shotgun (WGS) entry which is preliminary data.</text>
</comment>
<keyword evidence="3" id="KW-0677">Repeat</keyword>